<comment type="subcellular location">
    <subcellularLocation>
        <location evidence="1">Nucleus</location>
    </subcellularLocation>
</comment>
<dbReference type="Pfam" id="PF05557">
    <property type="entry name" value="MAD"/>
    <property type="match status" value="1"/>
</dbReference>
<evidence type="ECO:0000256" key="8">
    <source>
        <dbReference type="SAM" id="Coils"/>
    </source>
</evidence>
<keyword evidence="4" id="KW-0132">Cell division</keyword>
<keyword evidence="5" id="KW-0498">Mitosis</keyword>
<evidence type="ECO:0000256" key="3">
    <source>
        <dbReference type="ARBA" id="ARBA00022019"/>
    </source>
</evidence>
<dbReference type="PANTHER" id="PTHR23168">
    <property type="entry name" value="MITOTIC SPINDLE ASSEMBLY CHECKPOINT PROTEIN MAD1 MITOTIC ARREST DEFICIENT-LIKE PROTEIN 1"/>
    <property type="match status" value="1"/>
</dbReference>
<dbReference type="EMBL" id="SBIQ01000087">
    <property type="protein sequence ID" value="KAF7683437.1"/>
    <property type="molecule type" value="Genomic_DNA"/>
</dbReference>
<dbReference type="Gene3D" id="3.30.457.60">
    <property type="match status" value="1"/>
</dbReference>
<evidence type="ECO:0000313" key="9">
    <source>
        <dbReference type="EMBL" id="KAF7683437.1"/>
    </source>
</evidence>
<dbReference type="InterPro" id="IPR008672">
    <property type="entry name" value="Mad1"/>
</dbReference>
<keyword evidence="6" id="KW-0539">Nucleus</keyword>
<evidence type="ECO:0000256" key="7">
    <source>
        <dbReference type="ARBA" id="ARBA00023306"/>
    </source>
</evidence>
<comment type="caution">
    <text evidence="9">The sequence shown here is derived from an EMBL/GenBank/DDBJ whole genome shotgun (WGS) entry which is preliminary data.</text>
</comment>
<evidence type="ECO:0000256" key="1">
    <source>
        <dbReference type="ARBA" id="ARBA00004123"/>
    </source>
</evidence>
<keyword evidence="7" id="KW-0131">Cell cycle</keyword>
<dbReference type="PANTHER" id="PTHR23168:SF0">
    <property type="entry name" value="MITOTIC SPINDLE ASSEMBLY CHECKPOINT PROTEIN MAD1"/>
    <property type="match status" value="1"/>
</dbReference>
<keyword evidence="8" id="KW-0175">Coiled coil</keyword>
<protein>
    <recommendedName>
        <fullName evidence="3">Spindle assembly checkpoint component MAD1</fullName>
    </recommendedName>
</protein>
<comment type="similarity">
    <text evidence="2">Belongs to the MAD1 family.</text>
</comment>
<evidence type="ECO:0000256" key="6">
    <source>
        <dbReference type="ARBA" id="ARBA00023242"/>
    </source>
</evidence>
<name>A0ABQ7HZ50_9MICR</name>
<organism evidence="9 10">
    <name type="scientific">Astathelohania contejeani</name>
    <dbReference type="NCBI Taxonomy" id="164912"/>
    <lineage>
        <taxon>Eukaryota</taxon>
        <taxon>Fungi</taxon>
        <taxon>Fungi incertae sedis</taxon>
        <taxon>Microsporidia</taxon>
        <taxon>Astathelohaniidae</taxon>
        <taxon>Astathelohania</taxon>
    </lineage>
</organism>
<proteinExistence type="inferred from homology"/>
<feature type="coiled-coil region" evidence="8">
    <location>
        <begin position="2"/>
        <end position="33"/>
    </location>
</feature>
<evidence type="ECO:0000256" key="4">
    <source>
        <dbReference type="ARBA" id="ARBA00022618"/>
    </source>
</evidence>
<accession>A0ABQ7HZ50</accession>
<evidence type="ECO:0000256" key="2">
    <source>
        <dbReference type="ARBA" id="ARBA00008029"/>
    </source>
</evidence>
<sequence length="144" mass="16643">MESEKLSKLERENKELRETQEKLLKKIAELESSDIRLGTSENIHEPTPSDELRNTLRRINEWITGLLGYKIDFGKDTITLHSLYAFDEDDKFVFNRAGDVLELISNEFACEWSEEIHTYLVNGKSIPAFLSAVTLELFNQKTFG</sequence>
<keyword evidence="10" id="KW-1185">Reference proteome</keyword>
<dbReference type="Proteomes" id="UP001516464">
    <property type="component" value="Unassembled WGS sequence"/>
</dbReference>
<evidence type="ECO:0000256" key="5">
    <source>
        <dbReference type="ARBA" id="ARBA00022776"/>
    </source>
</evidence>
<gene>
    <name evidence="9" type="primary">MAD1L1</name>
    <name evidence="9" type="ORF">TCON_1354</name>
</gene>
<reference evidence="9 10" key="1">
    <citation type="submission" date="2019-01" db="EMBL/GenBank/DDBJ databases">
        <title>Genomes sequencing and comparative genomics of infectious freshwater microsporidia, Cucumispora dikerogammari and Thelohania contejeani.</title>
        <authorList>
            <person name="Cormier A."/>
            <person name="Giraud I."/>
            <person name="Wattier R."/>
            <person name="Teixeira M."/>
            <person name="Grandjean F."/>
            <person name="Rigaud T."/>
            <person name="Cordaux R."/>
        </authorList>
    </citation>
    <scope>NUCLEOTIDE SEQUENCE [LARGE SCALE GENOMIC DNA]</scope>
    <source>
        <strain evidence="9">T1</strain>
        <tissue evidence="9">Spores</tissue>
    </source>
</reference>
<evidence type="ECO:0000313" key="10">
    <source>
        <dbReference type="Proteomes" id="UP001516464"/>
    </source>
</evidence>